<evidence type="ECO:0000313" key="5">
    <source>
        <dbReference type="Proteomes" id="UP001595897"/>
    </source>
</evidence>
<dbReference type="SUPFAM" id="SSF109604">
    <property type="entry name" value="HD-domain/PDEase-like"/>
    <property type="match status" value="1"/>
</dbReference>
<feature type="domain" description="Ppx/GppA phosphatase N-terminal" evidence="2">
    <location>
        <begin position="32"/>
        <end position="311"/>
    </location>
</feature>
<dbReference type="Gene3D" id="1.10.3210.10">
    <property type="entry name" value="Hypothetical protein af1432"/>
    <property type="match status" value="1"/>
</dbReference>
<evidence type="ECO:0000259" key="2">
    <source>
        <dbReference type="Pfam" id="PF02541"/>
    </source>
</evidence>
<dbReference type="InterPro" id="IPR043129">
    <property type="entry name" value="ATPase_NBD"/>
</dbReference>
<comment type="caution">
    <text evidence="4">The sequence shown here is derived from an EMBL/GenBank/DDBJ whole genome shotgun (WGS) entry which is preliminary data.</text>
</comment>
<evidence type="ECO:0000313" key="4">
    <source>
        <dbReference type="EMBL" id="MFC4700316.1"/>
    </source>
</evidence>
<dbReference type="InterPro" id="IPR048950">
    <property type="entry name" value="Ppx_GppA_C"/>
</dbReference>
<proteinExistence type="predicted"/>
<dbReference type="SUPFAM" id="SSF53067">
    <property type="entry name" value="Actin-like ATPase domain"/>
    <property type="match status" value="2"/>
</dbReference>
<dbReference type="PANTHER" id="PTHR30005:SF14">
    <property type="entry name" value="EXOPOLYPHOSPHATASE"/>
    <property type="match status" value="1"/>
</dbReference>
<dbReference type="InterPro" id="IPR003695">
    <property type="entry name" value="Ppx_GppA_N"/>
</dbReference>
<dbReference type="Pfam" id="PF21447">
    <property type="entry name" value="Ppx-GppA_III"/>
    <property type="match status" value="1"/>
</dbReference>
<evidence type="ECO:0000259" key="3">
    <source>
        <dbReference type="Pfam" id="PF21447"/>
    </source>
</evidence>
<reference evidence="5" key="1">
    <citation type="journal article" date="2019" name="Int. J. Syst. Evol. Microbiol.">
        <title>The Global Catalogue of Microorganisms (GCM) 10K type strain sequencing project: providing services to taxonomists for standard genome sequencing and annotation.</title>
        <authorList>
            <consortium name="The Broad Institute Genomics Platform"/>
            <consortium name="The Broad Institute Genome Sequencing Center for Infectious Disease"/>
            <person name="Wu L."/>
            <person name="Ma J."/>
        </authorList>
    </citation>
    <scope>NUCLEOTIDE SEQUENCE [LARGE SCALE GENOMIC DNA]</scope>
    <source>
        <strain evidence="5">KACC 12507</strain>
    </source>
</reference>
<gene>
    <name evidence="4" type="ORF">ACFO4O_09125</name>
</gene>
<dbReference type="PIRSF" id="PIRSF001267">
    <property type="entry name" value="Pyrophosphatase_GppA_Ppx"/>
    <property type="match status" value="1"/>
</dbReference>
<dbReference type="Gene3D" id="3.30.420.150">
    <property type="entry name" value="Exopolyphosphatase. Domain 2"/>
    <property type="match status" value="1"/>
</dbReference>
<dbReference type="Gene3D" id="3.30.420.40">
    <property type="match status" value="1"/>
</dbReference>
<dbReference type="PANTHER" id="PTHR30005">
    <property type="entry name" value="EXOPOLYPHOSPHATASE"/>
    <property type="match status" value="1"/>
</dbReference>
<feature type="domain" description="Ppx/GppA phosphatase C-terminal" evidence="3">
    <location>
        <begin position="321"/>
        <end position="494"/>
    </location>
</feature>
<sequence length="508" mass="56800">MQNLYQIFDNTEQRTTETIAALDIGSNSFHLVIARVVADAVQVVNRVKHKVRLADGLDEKSCLSDEAMDRGIATLESMMESLSGVTPDAIRVVATHTLRRAKNANTFLRRARKVFPFPIEIISGAEEARLIYVGIASNTNNEGSRLIIDIGGGSTEFAVGKSSAPQLCKSVQMGCVSYQKRFFADGKITRSAVEKAITAAEQDLELACANLREFNWQYSVASSGTAKAIALVAQPNDSEQFHPFNQHDLQLLVARCIEKGSADALDFQGLTEDRKPVFAAGLCIMLAIFQSLKLKEVEISQFALREGVLRELQGQQTSQNVRVRTAQSLATRYDVDTQYAHKVLKTSMSIYNQVKKGWQLEEAKFRFMIGWTSLLHEIGLQVNSRGIQKHSSYILSNSDLPGFNQDQQRVMSAMVRFHRKKIVKEDFPVSIEYTETCIARMLTILRLGILLNVNRQVAFQSAIECSTQDDMLTLCFSDKVLENNRLLQADLNKETKYLKTLGITLLIE</sequence>
<dbReference type="CDD" id="cd24053">
    <property type="entry name" value="ASKHA_NBD_EcPPX-GppA-like"/>
    <property type="match status" value="1"/>
</dbReference>
<dbReference type="EMBL" id="JBHSGU010000002">
    <property type="protein sequence ID" value="MFC4700316.1"/>
    <property type="molecule type" value="Genomic_DNA"/>
</dbReference>
<dbReference type="InterPro" id="IPR050273">
    <property type="entry name" value="GppA/Ppx_hydrolase"/>
</dbReference>
<keyword evidence="5" id="KW-1185">Reference proteome</keyword>
<accession>A0ABV9LUX0</accession>
<evidence type="ECO:0000256" key="1">
    <source>
        <dbReference type="ARBA" id="ARBA00022801"/>
    </source>
</evidence>
<dbReference type="Pfam" id="PF02541">
    <property type="entry name" value="Ppx-GppA"/>
    <property type="match status" value="1"/>
</dbReference>
<organism evidence="4 5">
    <name type="scientific">Glaciecola siphonariae</name>
    <dbReference type="NCBI Taxonomy" id="521012"/>
    <lineage>
        <taxon>Bacteria</taxon>
        <taxon>Pseudomonadati</taxon>
        <taxon>Pseudomonadota</taxon>
        <taxon>Gammaproteobacteria</taxon>
        <taxon>Alteromonadales</taxon>
        <taxon>Alteromonadaceae</taxon>
        <taxon>Glaciecola</taxon>
    </lineage>
</organism>
<name>A0ABV9LUX0_9ALTE</name>
<dbReference type="RefSeq" id="WP_382407625.1">
    <property type="nucleotide sequence ID" value="NZ_JBHSGU010000002.1"/>
</dbReference>
<dbReference type="Proteomes" id="UP001595897">
    <property type="component" value="Unassembled WGS sequence"/>
</dbReference>
<dbReference type="InterPro" id="IPR030673">
    <property type="entry name" value="PyroPPase_GppA_Ppx"/>
</dbReference>
<keyword evidence="1" id="KW-0378">Hydrolase</keyword>
<protein>
    <submittedName>
        <fullName evidence="4">Exopolyphosphatase</fullName>
    </submittedName>
</protein>